<dbReference type="InterPro" id="IPR051158">
    <property type="entry name" value="Metallophosphoesterase_sf"/>
</dbReference>
<dbReference type="eggNOG" id="COG1408">
    <property type="taxonomic scope" value="Bacteria"/>
</dbReference>
<evidence type="ECO:0000313" key="6">
    <source>
        <dbReference type="Proteomes" id="UP000028701"/>
    </source>
</evidence>
<dbReference type="EMBL" id="BBJU01000003">
    <property type="protein sequence ID" value="GAK68864.1"/>
    <property type="molecule type" value="Genomic_DNA"/>
</dbReference>
<name>A0A081CQB8_9HYPH</name>
<evidence type="ECO:0000256" key="1">
    <source>
        <dbReference type="ARBA" id="ARBA00022723"/>
    </source>
</evidence>
<dbReference type="PANTHER" id="PTHR31302">
    <property type="entry name" value="TRANSMEMBRANE PROTEIN WITH METALLOPHOSPHOESTERASE DOMAIN-RELATED"/>
    <property type="match status" value="1"/>
</dbReference>
<organism evidence="5 6">
    <name type="scientific">Agrobacterium rubi TR3 = NBRC 13261</name>
    <dbReference type="NCBI Taxonomy" id="1368415"/>
    <lineage>
        <taxon>Bacteria</taxon>
        <taxon>Pseudomonadati</taxon>
        <taxon>Pseudomonadota</taxon>
        <taxon>Alphaproteobacteria</taxon>
        <taxon>Hyphomicrobiales</taxon>
        <taxon>Rhizobiaceae</taxon>
        <taxon>Rhizobium/Agrobacterium group</taxon>
        <taxon>Agrobacterium</taxon>
    </lineage>
</organism>
<keyword evidence="2" id="KW-0378">Hydrolase</keyword>
<dbReference type="Gene3D" id="3.60.21.10">
    <property type="match status" value="1"/>
</dbReference>
<feature type="chain" id="PRO_5001756040" description="Calcineurin-like phosphoesterase domain-containing protein" evidence="3">
    <location>
        <begin position="26"/>
        <end position="297"/>
    </location>
</feature>
<evidence type="ECO:0000313" key="5">
    <source>
        <dbReference type="EMBL" id="GAK68864.1"/>
    </source>
</evidence>
<keyword evidence="1" id="KW-0479">Metal-binding</keyword>
<dbReference type="GO" id="GO:0008758">
    <property type="term" value="F:UDP-2,3-diacylglucosamine hydrolase activity"/>
    <property type="evidence" value="ECO:0007669"/>
    <property type="project" value="TreeGrafter"/>
</dbReference>
<evidence type="ECO:0000256" key="2">
    <source>
        <dbReference type="ARBA" id="ARBA00022801"/>
    </source>
</evidence>
<evidence type="ECO:0000259" key="4">
    <source>
        <dbReference type="Pfam" id="PF00149"/>
    </source>
</evidence>
<evidence type="ECO:0000256" key="3">
    <source>
        <dbReference type="SAM" id="SignalP"/>
    </source>
</evidence>
<dbReference type="AlphaFoldDB" id="A0A081CQB8"/>
<dbReference type="InterPro" id="IPR006311">
    <property type="entry name" value="TAT_signal"/>
</dbReference>
<dbReference type="PANTHER" id="PTHR31302:SF31">
    <property type="entry name" value="PHOSPHODIESTERASE YAEI"/>
    <property type="match status" value="1"/>
</dbReference>
<proteinExistence type="predicted"/>
<dbReference type="InterPro" id="IPR004843">
    <property type="entry name" value="Calcineurin-like_PHP"/>
</dbReference>
<dbReference type="Proteomes" id="UP000028701">
    <property type="component" value="Unassembled WGS sequence"/>
</dbReference>
<dbReference type="SUPFAM" id="SSF56300">
    <property type="entry name" value="Metallo-dependent phosphatases"/>
    <property type="match status" value="1"/>
</dbReference>
<sequence>MITRRALLKTAATMAAGLVSLGAYAGGIEPLARLSTTRYRINSPGWPKGQSLRIVALADFHACEPWMPAERIARICDYANTLGGDVMLLLGDYMSGMKLVTGVVPPEDWAKALSGLKAPQGVHAVCGNHDWWQDPEAQRLRLKETIAHRALRSVGIQVHSNQAVRCGPDIQPFWIAGVEDQWAYLTGRRTTGLDDLPGTLAQVTDDAPVILLAHEPDIFVSVPERVSLTLSGHTHGGQVNLFGWRPAVPSRFGERFVYGHVVEENRHLVVSGGLGCSIAPVRFLSPPEVVVIDLGEA</sequence>
<dbReference type="GO" id="GO:0009245">
    <property type="term" value="P:lipid A biosynthetic process"/>
    <property type="evidence" value="ECO:0007669"/>
    <property type="project" value="TreeGrafter"/>
</dbReference>
<feature type="signal peptide" evidence="3">
    <location>
        <begin position="1"/>
        <end position="25"/>
    </location>
</feature>
<dbReference type="GO" id="GO:0046872">
    <property type="term" value="F:metal ion binding"/>
    <property type="evidence" value="ECO:0007669"/>
    <property type="project" value="UniProtKB-KW"/>
</dbReference>
<dbReference type="RefSeq" id="WP_045228475.1">
    <property type="nucleotide sequence ID" value="NZ_BBJU01000003.1"/>
</dbReference>
<dbReference type="InterPro" id="IPR029052">
    <property type="entry name" value="Metallo-depent_PP-like"/>
</dbReference>
<keyword evidence="3" id="KW-0732">Signal</keyword>
<feature type="domain" description="Calcineurin-like phosphoesterase" evidence="4">
    <location>
        <begin position="52"/>
        <end position="236"/>
    </location>
</feature>
<dbReference type="GO" id="GO:0016020">
    <property type="term" value="C:membrane"/>
    <property type="evidence" value="ECO:0007669"/>
    <property type="project" value="GOC"/>
</dbReference>
<reference evidence="5 6" key="1">
    <citation type="submission" date="2014-08" db="EMBL/GenBank/DDBJ databases">
        <title>Whole genome shotgun sequence of Rhizobium rubi NBRC 13261.</title>
        <authorList>
            <person name="Katano-Makiyama Y."/>
            <person name="Hosoyama A."/>
            <person name="Hashimoto M."/>
            <person name="Hosoyama Y."/>
            <person name="Noguchi M."/>
            <person name="Tsuchikane K."/>
            <person name="Uohara A."/>
            <person name="Ohji S."/>
            <person name="Ichikawa N."/>
            <person name="Kimura A."/>
            <person name="Yamazoe A."/>
            <person name="Fujita N."/>
        </authorList>
    </citation>
    <scope>NUCLEOTIDE SEQUENCE [LARGE SCALE GENOMIC DNA]</scope>
    <source>
        <strain evidence="5 6">NBRC 13261</strain>
    </source>
</reference>
<accession>A0A081CQB8</accession>
<comment type="caution">
    <text evidence="5">The sequence shown here is derived from an EMBL/GenBank/DDBJ whole genome shotgun (WGS) entry which is preliminary data.</text>
</comment>
<dbReference type="Pfam" id="PF00149">
    <property type="entry name" value="Metallophos"/>
    <property type="match status" value="1"/>
</dbReference>
<gene>
    <name evidence="5" type="ORF">RRU01S_03_00310</name>
</gene>
<protein>
    <recommendedName>
        <fullName evidence="4">Calcineurin-like phosphoesterase domain-containing protein</fullName>
    </recommendedName>
</protein>
<dbReference type="PROSITE" id="PS51318">
    <property type="entry name" value="TAT"/>
    <property type="match status" value="1"/>
</dbReference>